<reference evidence="4" key="1">
    <citation type="submission" date="2016-08" db="EMBL/GenBank/DDBJ databases">
        <authorList>
            <person name="Seilhamer J.J."/>
        </authorList>
    </citation>
    <scope>NUCLEOTIDE SEQUENCE</scope>
    <source>
        <strain evidence="4">86</strain>
    </source>
</reference>
<protein>
    <submittedName>
        <fullName evidence="4">Putative Spermidine/putrescine-binding periplasmic protein</fullName>
    </submittedName>
</protein>
<keyword evidence="2" id="KW-0574">Periplasm</keyword>
<evidence type="ECO:0000256" key="1">
    <source>
        <dbReference type="ARBA" id="ARBA00022729"/>
    </source>
</evidence>
<keyword evidence="1 3" id="KW-0732">Signal</keyword>
<dbReference type="EMBL" id="FMJD01000007">
    <property type="protein sequence ID" value="SCM75933.1"/>
    <property type="molecule type" value="Genomic_DNA"/>
</dbReference>
<sequence>MSDNRLSRAAAAGLAATMLVTAGLPAFAQDFKGKTLVVGTWGGDIERLLRQNAAEPLEKETGAKVEFVLGGSGDRMARIYAEKANPTMDVAFVNIYEAPQALKDGMVEAPDPEAPYFKDVWDGMNNGCYAMSLVGLGIAYNKKLVSTPPEWADMWKPEFKGKIALSSYPGSEGDGVLGVAARLAGKDEHDPDAAFGKLKELTPIAMTYTNLDEIFAMMDAGEVAMAPMISGYVLAALKTHPDIGFSFPKEPGPVLVRDMLCLVKNSPEPELAKKFAALALGVKNQTDYAEQLYFGPTNKNVKLSPEVSADVIDTPDEVKGLLQLDWPYVISQRSDWTQRWNKEILGQ</sequence>
<dbReference type="SUPFAM" id="SSF53850">
    <property type="entry name" value="Periplasmic binding protein-like II"/>
    <property type="match status" value="1"/>
</dbReference>
<dbReference type="PANTHER" id="PTHR30006">
    <property type="entry name" value="THIAMINE-BINDING PERIPLASMIC PROTEIN-RELATED"/>
    <property type="match status" value="1"/>
</dbReference>
<evidence type="ECO:0000256" key="2">
    <source>
        <dbReference type="ARBA" id="ARBA00022764"/>
    </source>
</evidence>
<dbReference type="PANTHER" id="PTHR30006:SF2">
    <property type="entry name" value="ABC TRANSPORTER SUBSTRATE-BINDING PROTEIN"/>
    <property type="match status" value="1"/>
</dbReference>
<dbReference type="GO" id="GO:0030976">
    <property type="term" value="F:thiamine pyrophosphate binding"/>
    <property type="evidence" value="ECO:0007669"/>
    <property type="project" value="TreeGrafter"/>
</dbReference>
<name>A0A212LED7_9HYPH</name>
<dbReference type="GO" id="GO:0030288">
    <property type="term" value="C:outer membrane-bounded periplasmic space"/>
    <property type="evidence" value="ECO:0007669"/>
    <property type="project" value="TreeGrafter"/>
</dbReference>
<dbReference type="RefSeq" id="WP_288196224.1">
    <property type="nucleotide sequence ID" value="NZ_LT608334.1"/>
</dbReference>
<organism evidence="4">
    <name type="scientific">uncultured Pleomorphomonas sp</name>
    <dbReference type="NCBI Taxonomy" id="442121"/>
    <lineage>
        <taxon>Bacteria</taxon>
        <taxon>Pseudomonadati</taxon>
        <taxon>Pseudomonadota</taxon>
        <taxon>Alphaproteobacteria</taxon>
        <taxon>Hyphomicrobiales</taxon>
        <taxon>Pleomorphomonadaceae</taxon>
        <taxon>Pleomorphomonas</taxon>
        <taxon>environmental samples</taxon>
    </lineage>
</organism>
<dbReference type="Pfam" id="PF13416">
    <property type="entry name" value="SBP_bac_8"/>
    <property type="match status" value="1"/>
</dbReference>
<evidence type="ECO:0000313" key="4">
    <source>
        <dbReference type="EMBL" id="SCM75933.1"/>
    </source>
</evidence>
<proteinExistence type="predicted"/>
<evidence type="ECO:0000256" key="3">
    <source>
        <dbReference type="SAM" id="SignalP"/>
    </source>
</evidence>
<dbReference type="AlphaFoldDB" id="A0A212LED7"/>
<gene>
    <name evidence="4" type="ORF">KL86PLE_30380</name>
</gene>
<dbReference type="GO" id="GO:0015888">
    <property type="term" value="P:thiamine transport"/>
    <property type="evidence" value="ECO:0007669"/>
    <property type="project" value="TreeGrafter"/>
</dbReference>
<dbReference type="InterPro" id="IPR006059">
    <property type="entry name" value="SBP"/>
</dbReference>
<feature type="signal peptide" evidence="3">
    <location>
        <begin position="1"/>
        <end position="28"/>
    </location>
</feature>
<accession>A0A212LED7</accession>
<feature type="chain" id="PRO_5012758602" evidence="3">
    <location>
        <begin position="29"/>
        <end position="347"/>
    </location>
</feature>
<dbReference type="Gene3D" id="3.40.190.10">
    <property type="entry name" value="Periplasmic binding protein-like II"/>
    <property type="match status" value="2"/>
</dbReference>
<dbReference type="GO" id="GO:0030975">
    <property type="term" value="F:thiamine binding"/>
    <property type="evidence" value="ECO:0007669"/>
    <property type="project" value="TreeGrafter"/>
</dbReference>